<gene>
    <name evidence="20" type="primary">mgtA</name>
    <name evidence="20" type="ORF">J0383_00005</name>
</gene>
<keyword evidence="10" id="KW-0547">Nucleotide-binding</keyword>
<organism evidence="20 21">
    <name type="scientific">Flavobacterium endoglycinae</name>
    <dbReference type="NCBI Taxonomy" id="2816357"/>
    <lineage>
        <taxon>Bacteria</taxon>
        <taxon>Pseudomonadati</taxon>
        <taxon>Bacteroidota</taxon>
        <taxon>Flavobacteriia</taxon>
        <taxon>Flavobacteriales</taxon>
        <taxon>Flavobacteriaceae</taxon>
        <taxon>Flavobacterium</taxon>
    </lineage>
</organism>
<evidence type="ECO:0000313" key="20">
    <source>
        <dbReference type="EMBL" id="QSW89213.1"/>
    </source>
</evidence>
<dbReference type="InterPro" id="IPR036412">
    <property type="entry name" value="HAD-like_sf"/>
</dbReference>
<dbReference type="EC" id="7.2.2.14" evidence="4"/>
<evidence type="ECO:0000256" key="11">
    <source>
        <dbReference type="ARBA" id="ARBA00022840"/>
    </source>
</evidence>
<dbReference type="InterPro" id="IPR044492">
    <property type="entry name" value="P_typ_ATPase_HD_dom"/>
</dbReference>
<accession>A0ABX7QFE6</accession>
<reference evidence="20 21" key="1">
    <citation type="submission" date="2021-03" db="EMBL/GenBank/DDBJ databases">
        <title>Flavobacterium kribbensis sp. nov, an endophytic bacteria, isolated from soybean.</title>
        <authorList>
            <person name="Lee J."/>
            <person name="Seo J."/>
        </authorList>
    </citation>
    <scope>NUCLEOTIDE SEQUENCE [LARGE SCALE GENOMIC DNA]</scope>
    <source>
        <strain evidence="20 21">BB8</strain>
    </source>
</reference>
<dbReference type="PANTHER" id="PTHR42861">
    <property type="entry name" value="CALCIUM-TRANSPORTING ATPASE"/>
    <property type="match status" value="1"/>
</dbReference>
<feature type="transmembrane region" description="Helical" evidence="18">
    <location>
        <begin position="851"/>
        <end position="873"/>
    </location>
</feature>
<evidence type="ECO:0000256" key="15">
    <source>
        <dbReference type="ARBA" id="ARBA00023136"/>
    </source>
</evidence>
<dbReference type="CDD" id="cd02077">
    <property type="entry name" value="P-type_ATPase_Mg"/>
    <property type="match status" value="1"/>
</dbReference>
<keyword evidence="6" id="KW-1003">Cell membrane</keyword>
<dbReference type="InterPro" id="IPR001757">
    <property type="entry name" value="P_typ_ATPase"/>
</dbReference>
<dbReference type="PRINTS" id="PR01836">
    <property type="entry name" value="MGATPASE"/>
</dbReference>
<dbReference type="InterPro" id="IPR059000">
    <property type="entry name" value="ATPase_P-type_domA"/>
</dbReference>
<sequence length="881" mass="98573">MNEGTTTKLRNASRSDSNFVYAMLESSEAGISTPTSNERIKKYGPNEVQHDKAPSWLKQLFKAFINPFIFILLVIAIISFAVDVWLAAPGEADYKTIIMVAVMVLFSALLRFFQEFRSNQAADKLKSMVKTTATVLRKFIGKKEIAMTELVPGDIVYLSAGDMVPADCRIMQSKDLFVSESMLTGEALPVEKTFLPIRDADTKQPIELNNLCFMGTNVVSGTAMAIVVAIGNRTYFGSISKTILGNRPETAFDIGINKVSYLLIRFMLVMVPVIFLVNGFLKGDWMQALLFAIAVAVGLTPEMLPMIVTANLAKGAMNMSKHKVIVKRLNAIQNIGAMDILCTDKTGTLTLDKIVLEKHLNVLGTEDDEVLKWAYLNSFHQTGLKNILDKAVLEHVELHDYLKVEEYFMKVDEIPFDFQRRRMSVILKMRNGNHLLICKGAVEEILDLCSHSFDPGEDKELHLENDKVIPMDKKMHDTVLQTSKKMNEEGLRVLLVAIREFDGKHPLTYSVQDENNLTLTGFIGFLDPAKPSAKPSIAALQGLGIGVKVLTGDNEIVTKKICNDVGIPVKNIVLGTELETMTQKELTDRIDDVSIFAKLSPLQKVRVVKALREKGHTVGFMGDGINDAAALKEADVGISVDTAVDIAKESADIILLEKDLMVLRKGVIYGRRTFGNIIKYIKMTASSNFGNMFSMLGASAFLPFLPMLPVQLLTQNLLYDISQTAIPWDRMDEDFLKKPKKWDASSIQRFMFFIGPISSIFDFATFALMFFYFKANSPELQSFFQSGWFIEGLLSQTLIIHMIRTKKIPFIQSWAATPVVALTTLIMVVGIAIPFSPLAPMLKMQPLPVSYFPFLFGILTCYCLLTQFVKTWFIKKFNQWL</sequence>
<dbReference type="SUPFAM" id="SSF81665">
    <property type="entry name" value="Calcium ATPase, transmembrane domain M"/>
    <property type="match status" value="1"/>
</dbReference>
<evidence type="ECO:0000256" key="6">
    <source>
        <dbReference type="ARBA" id="ARBA00022475"/>
    </source>
</evidence>
<feature type="transmembrane region" description="Helical" evidence="18">
    <location>
        <begin position="750"/>
        <end position="773"/>
    </location>
</feature>
<name>A0ABX7QFE6_9FLAO</name>
<comment type="similarity">
    <text evidence="3">Belongs to the cation transport ATPase (P-type) (TC 3.A.3) family. Type IIIB subfamily.</text>
</comment>
<dbReference type="Gene3D" id="3.40.50.1000">
    <property type="entry name" value="HAD superfamily/HAD-like"/>
    <property type="match status" value="1"/>
</dbReference>
<dbReference type="PROSITE" id="PS00154">
    <property type="entry name" value="ATPASE_E1_E2"/>
    <property type="match status" value="1"/>
</dbReference>
<keyword evidence="8" id="KW-0597">Phosphoprotein</keyword>
<evidence type="ECO:0000256" key="12">
    <source>
        <dbReference type="ARBA" id="ARBA00022842"/>
    </source>
</evidence>
<dbReference type="NCBIfam" id="TIGR01494">
    <property type="entry name" value="ATPase_P-type"/>
    <property type="match status" value="2"/>
</dbReference>
<evidence type="ECO:0000256" key="8">
    <source>
        <dbReference type="ARBA" id="ARBA00022553"/>
    </source>
</evidence>
<evidence type="ECO:0000256" key="5">
    <source>
        <dbReference type="ARBA" id="ARBA00013555"/>
    </source>
</evidence>
<comment type="function">
    <text evidence="1">Mediates magnesium influx to the cytosol.</text>
</comment>
<feature type="transmembrane region" description="Helical" evidence="18">
    <location>
        <begin position="287"/>
        <end position="313"/>
    </location>
</feature>
<dbReference type="SUPFAM" id="SSF81653">
    <property type="entry name" value="Calcium ATPase, transduction domain A"/>
    <property type="match status" value="1"/>
</dbReference>
<dbReference type="NCBIfam" id="NF011702">
    <property type="entry name" value="PRK15122.1"/>
    <property type="match status" value="1"/>
</dbReference>
<keyword evidence="12" id="KW-0460">Magnesium</keyword>
<feature type="transmembrane region" description="Helical" evidence="18">
    <location>
        <begin position="68"/>
        <end position="88"/>
    </location>
</feature>
<dbReference type="Gene3D" id="2.70.150.10">
    <property type="entry name" value="Calcium-transporting ATPase, cytoplasmic transduction domain A"/>
    <property type="match status" value="1"/>
</dbReference>
<feature type="transmembrane region" description="Helical" evidence="18">
    <location>
        <begin position="94"/>
        <end position="113"/>
    </location>
</feature>
<dbReference type="SFLD" id="SFLDF00027">
    <property type="entry name" value="p-type_atpase"/>
    <property type="match status" value="1"/>
</dbReference>
<evidence type="ECO:0000256" key="18">
    <source>
        <dbReference type="SAM" id="Phobius"/>
    </source>
</evidence>
<dbReference type="InterPro" id="IPR023214">
    <property type="entry name" value="HAD_sf"/>
</dbReference>
<evidence type="ECO:0000256" key="10">
    <source>
        <dbReference type="ARBA" id="ARBA00022741"/>
    </source>
</evidence>
<dbReference type="SFLD" id="SFLDG00002">
    <property type="entry name" value="C1.7:_P-type_atpase_like"/>
    <property type="match status" value="1"/>
</dbReference>
<dbReference type="InterPro" id="IPR006068">
    <property type="entry name" value="ATPase_P-typ_cation-transptr_C"/>
</dbReference>
<comment type="catalytic activity">
    <reaction evidence="17">
        <text>Mg(2+)(out) + ATP + H2O = Mg(2+)(in) + ADP + phosphate + H(+)</text>
        <dbReference type="Rhea" id="RHEA:10260"/>
        <dbReference type="ChEBI" id="CHEBI:15377"/>
        <dbReference type="ChEBI" id="CHEBI:15378"/>
        <dbReference type="ChEBI" id="CHEBI:18420"/>
        <dbReference type="ChEBI" id="CHEBI:30616"/>
        <dbReference type="ChEBI" id="CHEBI:43474"/>
        <dbReference type="ChEBI" id="CHEBI:456216"/>
        <dbReference type="EC" id="7.2.2.14"/>
    </reaction>
</comment>
<dbReference type="InterPro" id="IPR004014">
    <property type="entry name" value="ATPase_P-typ_cation-transptr_N"/>
</dbReference>
<dbReference type="SMART" id="SM00831">
    <property type="entry name" value="Cation_ATPase_N"/>
    <property type="match status" value="1"/>
</dbReference>
<dbReference type="SFLD" id="SFLDS00003">
    <property type="entry name" value="Haloacid_Dehalogenase"/>
    <property type="match status" value="1"/>
</dbReference>
<dbReference type="SUPFAM" id="SSF56784">
    <property type="entry name" value="HAD-like"/>
    <property type="match status" value="1"/>
</dbReference>
<dbReference type="Gene3D" id="3.40.1110.10">
    <property type="entry name" value="Calcium-transporting ATPase, cytoplasmic domain N"/>
    <property type="match status" value="1"/>
</dbReference>
<keyword evidence="21" id="KW-1185">Reference proteome</keyword>
<keyword evidence="14 18" id="KW-1133">Transmembrane helix</keyword>
<evidence type="ECO:0000256" key="14">
    <source>
        <dbReference type="ARBA" id="ARBA00022989"/>
    </source>
</evidence>
<keyword evidence="13" id="KW-1278">Translocase</keyword>
<evidence type="ECO:0000256" key="16">
    <source>
        <dbReference type="ARBA" id="ARBA00029806"/>
    </source>
</evidence>
<evidence type="ECO:0000256" key="3">
    <source>
        <dbReference type="ARBA" id="ARBA00008746"/>
    </source>
</evidence>
<evidence type="ECO:0000256" key="13">
    <source>
        <dbReference type="ARBA" id="ARBA00022967"/>
    </source>
</evidence>
<evidence type="ECO:0000256" key="17">
    <source>
        <dbReference type="ARBA" id="ARBA00047295"/>
    </source>
</evidence>
<dbReference type="Pfam" id="PF00689">
    <property type="entry name" value="Cation_ATPase_C"/>
    <property type="match status" value="1"/>
</dbReference>
<feature type="domain" description="Cation-transporting P-type ATPase N-terminal" evidence="19">
    <location>
        <begin position="11"/>
        <end position="84"/>
    </location>
</feature>
<dbReference type="Pfam" id="PF13246">
    <property type="entry name" value="Cation_ATPase"/>
    <property type="match status" value="1"/>
</dbReference>
<dbReference type="InterPro" id="IPR006415">
    <property type="entry name" value="P-type_ATPase_IIIB"/>
</dbReference>
<evidence type="ECO:0000256" key="2">
    <source>
        <dbReference type="ARBA" id="ARBA00004429"/>
    </source>
</evidence>
<evidence type="ECO:0000256" key="7">
    <source>
        <dbReference type="ARBA" id="ARBA00022519"/>
    </source>
</evidence>
<keyword evidence="15 18" id="KW-0472">Membrane</keyword>
<feature type="transmembrane region" description="Helical" evidence="18">
    <location>
        <begin position="815"/>
        <end position="839"/>
    </location>
</feature>
<comment type="subcellular location">
    <subcellularLocation>
        <location evidence="2">Cell inner membrane</location>
        <topology evidence="2">Multi-pass membrane protein</topology>
    </subcellularLocation>
</comment>
<keyword evidence="7" id="KW-0997">Cell inner membrane</keyword>
<evidence type="ECO:0000259" key="19">
    <source>
        <dbReference type="SMART" id="SM00831"/>
    </source>
</evidence>
<evidence type="ECO:0000256" key="1">
    <source>
        <dbReference type="ARBA" id="ARBA00003954"/>
    </source>
</evidence>
<dbReference type="NCBIfam" id="TIGR01524">
    <property type="entry name" value="ATPase-IIIB_Mg"/>
    <property type="match status" value="1"/>
</dbReference>
<dbReference type="Proteomes" id="UP000663440">
    <property type="component" value="Chromosome"/>
</dbReference>
<dbReference type="EMBL" id="CP071448">
    <property type="protein sequence ID" value="QSW89213.1"/>
    <property type="molecule type" value="Genomic_DNA"/>
</dbReference>
<protein>
    <recommendedName>
        <fullName evidence="5">Magnesium-transporting ATPase, P-type 1</fullName>
        <ecNumber evidence="4">7.2.2.14</ecNumber>
    </recommendedName>
    <alternativeName>
        <fullName evidence="16">Mg(2+) transport ATPase, P-type 1</fullName>
    </alternativeName>
</protein>
<keyword evidence="11" id="KW-0067">ATP-binding</keyword>
<dbReference type="Gene3D" id="1.20.1110.10">
    <property type="entry name" value="Calcium-transporting ATPase, transmembrane domain"/>
    <property type="match status" value="1"/>
</dbReference>
<dbReference type="InterPro" id="IPR023299">
    <property type="entry name" value="ATPase_P-typ_cyto_dom_N"/>
</dbReference>
<evidence type="ECO:0000256" key="4">
    <source>
        <dbReference type="ARBA" id="ARBA00012786"/>
    </source>
</evidence>
<evidence type="ECO:0000256" key="9">
    <source>
        <dbReference type="ARBA" id="ARBA00022692"/>
    </source>
</evidence>
<dbReference type="Pfam" id="PF00122">
    <property type="entry name" value="E1-E2_ATPase"/>
    <property type="match status" value="1"/>
</dbReference>
<feature type="transmembrane region" description="Helical" evidence="18">
    <location>
        <begin position="785"/>
        <end position="803"/>
    </location>
</feature>
<dbReference type="InterPro" id="IPR023298">
    <property type="entry name" value="ATPase_P-typ_TM_dom_sf"/>
</dbReference>
<dbReference type="Pfam" id="PF00690">
    <property type="entry name" value="Cation_ATPase_N"/>
    <property type="match status" value="1"/>
</dbReference>
<keyword evidence="9 18" id="KW-0812">Transmembrane</keyword>
<feature type="transmembrane region" description="Helical" evidence="18">
    <location>
        <begin position="262"/>
        <end position="281"/>
    </location>
</feature>
<dbReference type="InterPro" id="IPR008250">
    <property type="entry name" value="ATPase_P-typ_transduc_dom_A_sf"/>
</dbReference>
<proteinExistence type="inferred from homology"/>
<evidence type="ECO:0000313" key="21">
    <source>
        <dbReference type="Proteomes" id="UP000663440"/>
    </source>
</evidence>
<dbReference type="InterPro" id="IPR018303">
    <property type="entry name" value="ATPase_P-typ_P_site"/>
</dbReference>